<name>A0A8S4S840_9NEOP</name>
<dbReference type="PANTHER" id="PTHR44216:SF3">
    <property type="entry name" value="PROTEIN O-MANNOSYL-TRANSFERASE TMTC2"/>
    <property type="match status" value="1"/>
</dbReference>
<dbReference type="Pfam" id="PF13432">
    <property type="entry name" value="TPR_16"/>
    <property type="match status" value="2"/>
</dbReference>
<dbReference type="InterPro" id="IPR019734">
    <property type="entry name" value="TPR_rpt"/>
</dbReference>
<dbReference type="InterPro" id="IPR011990">
    <property type="entry name" value="TPR-like_helical_dom_sf"/>
</dbReference>
<keyword evidence="3" id="KW-1185">Reference proteome</keyword>
<dbReference type="GO" id="GO:0000030">
    <property type="term" value="F:mannosyltransferase activity"/>
    <property type="evidence" value="ECO:0007669"/>
    <property type="project" value="TreeGrafter"/>
</dbReference>
<accession>A0A8S4S840</accession>
<dbReference type="Pfam" id="PF00515">
    <property type="entry name" value="TPR_1"/>
    <property type="match status" value="1"/>
</dbReference>
<dbReference type="PANTHER" id="PTHR44216">
    <property type="entry name" value="PROTEIN O-MANNOSYL-TRANSFERASE TMTC2"/>
    <property type="match status" value="1"/>
</dbReference>
<dbReference type="EMBL" id="CAKXAJ010025951">
    <property type="protein sequence ID" value="CAH2247090.1"/>
    <property type="molecule type" value="Genomic_DNA"/>
</dbReference>
<proteinExistence type="predicted"/>
<keyword evidence="1" id="KW-0802">TPR repeat</keyword>
<dbReference type="Pfam" id="PF13176">
    <property type="entry name" value="TPR_7"/>
    <property type="match status" value="1"/>
</dbReference>
<dbReference type="GO" id="GO:0035269">
    <property type="term" value="P:protein O-linked glycosylation via mannose"/>
    <property type="evidence" value="ECO:0007669"/>
    <property type="project" value="TreeGrafter"/>
</dbReference>
<dbReference type="InterPro" id="IPR052384">
    <property type="entry name" value="TMTC_O-mannosyltransferase"/>
</dbReference>
<dbReference type="OrthoDB" id="19588at2759"/>
<dbReference type="PROSITE" id="PS50005">
    <property type="entry name" value="TPR"/>
    <property type="match status" value="3"/>
</dbReference>
<feature type="repeat" description="TPR" evidence="1">
    <location>
        <begin position="345"/>
        <end position="378"/>
    </location>
</feature>
<protein>
    <submittedName>
        <fullName evidence="2">Jg23917 protein</fullName>
    </submittedName>
</protein>
<dbReference type="SUPFAM" id="SSF48452">
    <property type="entry name" value="TPR-like"/>
    <property type="match status" value="1"/>
</dbReference>
<evidence type="ECO:0000313" key="3">
    <source>
        <dbReference type="Proteomes" id="UP000838756"/>
    </source>
</evidence>
<dbReference type="GO" id="GO:0005789">
    <property type="term" value="C:endoplasmic reticulum membrane"/>
    <property type="evidence" value="ECO:0007669"/>
    <property type="project" value="TreeGrafter"/>
</dbReference>
<sequence length="402" mass="45433">MLGRINTKRYLTMLEQIVAHVPRLKEHNVYRFSQLCRAMHPMPLQIHDSLSYVVDSSSSYNLFIPDLYTEGTNNEEIFYEIQFMSGMFIFSRGILYQKQKRYGEAIKSFESAIHFRPSLALAYVNLGTSLMEDGRLAEAVSALRAGSRADGQFVRDRREHDNARVSALVQLASLHSQKGHWHKALSAYKEALQILPDTNAPIVGWTRHNVLSMASVIHMQLNQWPQAEYHIQSALALNPGHAETHVSLAKIVARNASRSMEAELWFRKAITLTPDDPSIRDQFGEFLRSQGRLRESAEQFVYAARLSPTDSVRAASAALALRAANRGRAAERWYARAAELDPYNAAYHSNLGAILHQNEKYKEAATSYYRALQLKPNDEITIINIKRVRAAMSKANGKSNVS</sequence>
<feature type="repeat" description="TPR" evidence="1">
    <location>
        <begin position="86"/>
        <end position="119"/>
    </location>
</feature>
<dbReference type="Proteomes" id="UP000838756">
    <property type="component" value="Unassembled WGS sequence"/>
</dbReference>
<evidence type="ECO:0000256" key="1">
    <source>
        <dbReference type="PROSITE-ProRule" id="PRU00339"/>
    </source>
</evidence>
<gene>
    <name evidence="2" type="primary">jg23917</name>
    <name evidence="2" type="ORF">PAEG_LOCUS21515</name>
</gene>
<comment type="caution">
    <text evidence="2">The sequence shown here is derived from an EMBL/GenBank/DDBJ whole genome shotgun (WGS) entry which is preliminary data.</text>
</comment>
<dbReference type="Gene3D" id="1.25.40.10">
    <property type="entry name" value="Tetratricopeptide repeat domain"/>
    <property type="match status" value="3"/>
</dbReference>
<dbReference type="SMART" id="SM00028">
    <property type="entry name" value="TPR"/>
    <property type="match status" value="8"/>
</dbReference>
<feature type="repeat" description="TPR" evidence="1">
    <location>
        <begin position="165"/>
        <end position="198"/>
    </location>
</feature>
<dbReference type="PROSITE" id="PS50293">
    <property type="entry name" value="TPR_REGION"/>
    <property type="match status" value="1"/>
</dbReference>
<dbReference type="AlphaFoldDB" id="A0A8S4S840"/>
<reference evidence="2" key="1">
    <citation type="submission" date="2022-03" db="EMBL/GenBank/DDBJ databases">
        <authorList>
            <person name="Lindestad O."/>
        </authorList>
    </citation>
    <scope>NUCLEOTIDE SEQUENCE</scope>
</reference>
<organism evidence="2 3">
    <name type="scientific">Pararge aegeria aegeria</name>
    <dbReference type="NCBI Taxonomy" id="348720"/>
    <lineage>
        <taxon>Eukaryota</taxon>
        <taxon>Metazoa</taxon>
        <taxon>Ecdysozoa</taxon>
        <taxon>Arthropoda</taxon>
        <taxon>Hexapoda</taxon>
        <taxon>Insecta</taxon>
        <taxon>Pterygota</taxon>
        <taxon>Neoptera</taxon>
        <taxon>Endopterygota</taxon>
        <taxon>Lepidoptera</taxon>
        <taxon>Glossata</taxon>
        <taxon>Ditrysia</taxon>
        <taxon>Papilionoidea</taxon>
        <taxon>Nymphalidae</taxon>
        <taxon>Satyrinae</taxon>
        <taxon>Satyrini</taxon>
        <taxon>Parargina</taxon>
        <taxon>Pararge</taxon>
    </lineage>
</organism>
<evidence type="ECO:0000313" key="2">
    <source>
        <dbReference type="EMBL" id="CAH2247090.1"/>
    </source>
</evidence>